<dbReference type="InterPro" id="IPR004099">
    <property type="entry name" value="Pyr_nucl-diS_OxRdtase_dimer"/>
</dbReference>
<evidence type="ECO:0000256" key="8">
    <source>
        <dbReference type="ARBA" id="ARBA00023284"/>
    </source>
</evidence>
<dbReference type="InterPro" id="IPR012999">
    <property type="entry name" value="Pyr_OxRdtase_I_AS"/>
</dbReference>
<dbReference type="SUPFAM" id="SSF51905">
    <property type="entry name" value="FAD/NAD(P)-binding domain"/>
    <property type="match status" value="1"/>
</dbReference>
<sequence>MRTMEADICVIGAGSGGLTVASGAAQMGAKVVLIEANEMGGDCLNFGCVPSKALIATARHAHAMRSGGIYGIAPVEPEVDFAAVHDHIHGVIAAIAPVDSQERFEGMGCTVIRAHARFVSEREVEAGDTRIRARRIVLATGSRPAVPPVEGLTDGPYLTNETLFDLKELPEHLLIIGGGNIGCEMAQAFRRLGARVTVIEGGTPLAKDDPENAELVLETMKGEGVSFVTGHHADKVEWTEGGVTVRTGAGTYSGSHLLVAAGRAPALDDLGLEAAGIERDKKGLKVDDTLQTTNRRVYAVGDAAGGMQFTHLAGYHGSTLIRRLLFGLPVKAKTSHMPWATYTSPELAQCGLTEKEAREAHGDAVEVVTSTYSENDRAEAERRTEGRVKVMVVGGRPVGASIVGESAGDLIALWSLAISAKLKMSQISGMVAPYPTLSELNKRAAGAYFSPRLFDNPNVKRVVRAVQRILP</sequence>
<dbReference type="Pfam" id="PF02852">
    <property type="entry name" value="Pyr_redox_dim"/>
    <property type="match status" value="1"/>
</dbReference>
<accession>A0ABU3DEZ9</accession>
<organism evidence="12 13">
    <name type="scientific">Tropicimonas omnivorans</name>
    <dbReference type="NCBI Taxonomy" id="3075590"/>
    <lineage>
        <taxon>Bacteria</taxon>
        <taxon>Pseudomonadati</taxon>
        <taxon>Pseudomonadota</taxon>
        <taxon>Alphaproteobacteria</taxon>
        <taxon>Rhodobacterales</taxon>
        <taxon>Roseobacteraceae</taxon>
        <taxon>Tropicimonas</taxon>
    </lineage>
</organism>
<comment type="similarity">
    <text evidence="2 9">Belongs to the class-I pyridine nucleotide-disulfide oxidoreductase family.</text>
</comment>
<feature type="domain" description="Pyridine nucleotide-disulphide oxidoreductase dimerisation" evidence="10">
    <location>
        <begin position="337"/>
        <end position="443"/>
    </location>
</feature>
<keyword evidence="5" id="KW-0521">NADP</keyword>
<dbReference type="InterPro" id="IPR036188">
    <property type="entry name" value="FAD/NAD-bd_sf"/>
</dbReference>
<protein>
    <submittedName>
        <fullName evidence="12">FAD-dependent oxidoreductase</fullName>
    </submittedName>
</protein>
<dbReference type="PROSITE" id="PS00076">
    <property type="entry name" value="PYRIDINE_REDOX_1"/>
    <property type="match status" value="1"/>
</dbReference>
<dbReference type="RefSeq" id="WP_311690055.1">
    <property type="nucleotide sequence ID" value="NZ_JAVRHL010000002.1"/>
</dbReference>
<keyword evidence="8 9" id="KW-0676">Redox-active center</keyword>
<evidence type="ECO:0000259" key="10">
    <source>
        <dbReference type="Pfam" id="PF02852"/>
    </source>
</evidence>
<name>A0ABU3DEZ9_9RHOB</name>
<proteinExistence type="inferred from homology"/>
<dbReference type="Gene3D" id="3.30.390.30">
    <property type="match status" value="1"/>
</dbReference>
<keyword evidence="7" id="KW-1015">Disulfide bond</keyword>
<dbReference type="SUPFAM" id="SSF55424">
    <property type="entry name" value="FAD/NAD-linked reductases, dimerisation (C-terminal) domain"/>
    <property type="match status" value="1"/>
</dbReference>
<dbReference type="Gene3D" id="3.50.50.60">
    <property type="entry name" value="FAD/NAD(P)-binding domain"/>
    <property type="match status" value="2"/>
</dbReference>
<evidence type="ECO:0000256" key="1">
    <source>
        <dbReference type="ARBA" id="ARBA00001974"/>
    </source>
</evidence>
<evidence type="ECO:0000256" key="9">
    <source>
        <dbReference type="RuleBase" id="RU003691"/>
    </source>
</evidence>
<evidence type="ECO:0000256" key="5">
    <source>
        <dbReference type="ARBA" id="ARBA00022857"/>
    </source>
</evidence>
<evidence type="ECO:0000256" key="3">
    <source>
        <dbReference type="ARBA" id="ARBA00022630"/>
    </source>
</evidence>
<dbReference type="PANTHER" id="PTHR43014:SF2">
    <property type="entry name" value="MERCURIC REDUCTASE"/>
    <property type="match status" value="1"/>
</dbReference>
<reference evidence="12 13" key="1">
    <citation type="submission" date="2023-09" db="EMBL/GenBank/DDBJ databases">
        <authorList>
            <person name="Rey-Velasco X."/>
        </authorList>
    </citation>
    <scope>NUCLEOTIDE SEQUENCE [LARGE SCALE GENOMIC DNA]</scope>
    <source>
        <strain evidence="12 13">F158</strain>
    </source>
</reference>
<dbReference type="InterPro" id="IPR001100">
    <property type="entry name" value="Pyr_nuc-diS_OxRdtase"/>
</dbReference>
<dbReference type="Proteomes" id="UP001265259">
    <property type="component" value="Unassembled WGS sequence"/>
</dbReference>
<gene>
    <name evidence="12" type="ORF">RM543_06340</name>
</gene>
<dbReference type="PRINTS" id="PR00411">
    <property type="entry name" value="PNDRDTASEI"/>
</dbReference>
<evidence type="ECO:0000256" key="6">
    <source>
        <dbReference type="ARBA" id="ARBA00023002"/>
    </source>
</evidence>
<evidence type="ECO:0000313" key="12">
    <source>
        <dbReference type="EMBL" id="MDT0682296.1"/>
    </source>
</evidence>
<dbReference type="InterPro" id="IPR023753">
    <property type="entry name" value="FAD/NAD-binding_dom"/>
</dbReference>
<dbReference type="PANTHER" id="PTHR43014">
    <property type="entry name" value="MERCURIC REDUCTASE"/>
    <property type="match status" value="1"/>
</dbReference>
<dbReference type="EMBL" id="JAVRHL010000002">
    <property type="protein sequence ID" value="MDT0682296.1"/>
    <property type="molecule type" value="Genomic_DNA"/>
</dbReference>
<keyword evidence="6 9" id="KW-0560">Oxidoreductase</keyword>
<dbReference type="PIRSF" id="PIRSF000350">
    <property type="entry name" value="Mercury_reductase_MerA"/>
    <property type="match status" value="1"/>
</dbReference>
<comment type="cofactor">
    <cofactor evidence="1">
        <name>FAD</name>
        <dbReference type="ChEBI" id="CHEBI:57692"/>
    </cofactor>
</comment>
<keyword evidence="13" id="KW-1185">Reference proteome</keyword>
<keyword evidence="3 9" id="KW-0285">Flavoprotein</keyword>
<comment type="caution">
    <text evidence="12">The sequence shown here is derived from an EMBL/GenBank/DDBJ whole genome shotgun (WGS) entry which is preliminary data.</text>
</comment>
<evidence type="ECO:0000256" key="4">
    <source>
        <dbReference type="ARBA" id="ARBA00022827"/>
    </source>
</evidence>
<evidence type="ECO:0000313" key="13">
    <source>
        <dbReference type="Proteomes" id="UP001265259"/>
    </source>
</evidence>
<keyword evidence="4 9" id="KW-0274">FAD</keyword>
<feature type="domain" description="FAD/NAD(P)-binding" evidence="11">
    <location>
        <begin position="7"/>
        <end position="317"/>
    </location>
</feature>
<evidence type="ECO:0000256" key="7">
    <source>
        <dbReference type="ARBA" id="ARBA00023157"/>
    </source>
</evidence>
<evidence type="ECO:0000256" key="2">
    <source>
        <dbReference type="ARBA" id="ARBA00007532"/>
    </source>
</evidence>
<evidence type="ECO:0000259" key="11">
    <source>
        <dbReference type="Pfam" id="PF07992"/>
    </source>
</evidence>
<dbReference type="Pfam" id="PF07992">
    <property type="entry name" value="Pyr_redox_2"/>
    <property type="match status" value="1"/>
</dbReference>
<dbReference type="InterPro" id="IPR016156">
    <property type="entry name" value="FAD/NAD-linked_Rdtase_dimer_sf"/>
</dbReference>
<dbReference type="PRINTS" id="PR00368">
    <property type="entry name" value="FADPNR"/>
</dbReference>